<dbReference type="EC" id="1.5.1.3" evidence="3 7"/>
<dbReference type="PRINTS" id="PR00070">
    <property type="entry name" value="DHFR"/>
</dbReference>
<dbReference type="InterPro" id="IPR012259">
    <property type="entry name" value="DHFR"/>
</dbReference>
<sequence>MNDRAVTLIWAQANNGVIGAGNTIPWRLPEDMAYFKRVTMGHPVIMGRLTWDSIPPKFRPFSGRRNIVVTRDSEWAADGAEAAHSLDEALALPDGDLFVVGGGQIYSAALPFATRLLVTEIDLDITGEAFAPEIGPDWNLTSDEPWHTSEKTGLRFRWLEYTR</sequence>
<dbReference type="GO" id="GO:0006730">
    <property type="term" value="P:one-carbon metabolic process"/>
    <property type="evidence" value="ECO:0007669"/>
    <property type="project" value="UniProtKB-KW"/>
</dbReference>
<evidence type="ECO:0000256" key="3">
    <source>
        <dbReference type="ARBA" id="ARBA00012856"/>
    </source>
</evidence>
<reference evidence="9" key="1">
    <citation type="submission" date="2019-07" db="EMBL/GenBank/DDBJ databases">
        <title>Genomic Encyclopedia of Type Strains, Phase IV (KMG-IV): sequencing the most valuable type-strain genomes for metagenomic binning, comparative biology and taxonomic classification.</title>
        <authorList>
            <person name="Goeker M."/>
        </authorList>
    </citation>
    <scope>NUCLEOTIDE SEQUENCE</scope>
    <source>
        <strain evidence="9">DSM 44596</strain>
    </source>
</reference>
<dbReference type="GO" id="GO:0046655">
    <property type="term" value="P:folic acid metabolic process"/>
    <property type="evidence" value="ECO:0007669"/>
    <property type="project" value="TreeGrafter"/>
</dbReference>
<dbReference type="GO" id="GO:0046452">
    <property type="term" value="P:dihydrofolate metabolic process"/>
    <property type="evidence" value="ECO:0007669"/>
    <property type="project" value="TreeGrafter"/>
</dbReference>
<dbReference type="InterPro" id="IPR017925">
    <property type="entry name" value="DHFR_CS"/>
</dbReference>
<dbReference type="Pfam" id="PF00186">
    <property type="entry name" value="DHFR_1"/>
    <property type="match status" value="1"/>
</dbReference>
<evidence type="ECO:0000256" key="8">
    <source>
        <dbReference type="RuleBase" id="RU004474"/>
    </source>
</evidence>
<evidence type="ECO:0000313" key="9">
    <source>
        <dbReference type="EMBL" id="TYQ06301.1"/>
    </source>
</evidence>
<organism evidence="9">
    <name type="scientific">Nocardia globerula</name>
    <dbReference type="NCBI Taxonomy" id="1818"/>
    <lineage>
        <taxon>Bacteria</taxon>
        <taxon>Bacillati</taxon>
        <taxon>Actinomycetota</taxon>
        <taxon>Actinomycetes</taxon>
        <taxon>Mycobacteriales</taxon>
        <taxon>Nocardiaceae</taxon>
        <taxon>Nocardia</taxon>
    </lineage>
</organism>
<dbReference type="GO" id="GO:0050661">
    <property type="term" value="F:NADP binding"/>
    <property type="evidence" value="ECO:0007669"/>
    <property type="project" value="InterPro"/>
</dbReference>
<dbReference type="PIRSF" id="PIRSF000194">
    <property type="entry name" value="DHFR"/>
    <property type="match status" value="1"/>
</dbReference>
<dbReference type="CDD" id="cd00209">
    <property type="entry name" value="DHFR"/>
    <property type="match status" value="1"/>
</dbReference>
<dbReference type="InterPro" id="IPR001796">
    <property type="entry name" value="DHFR_dom"/>
</dbReference>
<proteinExistence type="inferred from homology"/>
<dbReference type="GO" id="GO:0005829">
    <property type="term" value="C:cytosol"/>
    <property type="evidence" value="ECO:0007669"/>
    <property type="project" value="TreeGrafter"/>
</dbReference>
<evidence type="ECO:0000256" key="4">
    <source>
        <dbReference type="ARBA" id="ARBA00022563"/>
    </source>
</evidence>
<comment type="pathway">
    <text evidence="1 7">Cofactor biosynthesis; tetrahydrofolate biosynthesis; 5,6,7,8-tetrahydrofolate from 7,8-dihydrofolate: step 1/1.</text>
</comment>
<dbReference type="UniPathway" id="UPA00077">
    <property type="reaction ID" value="UER00158"/>
</dbReference>
<dbReference type="PANTHER" id="PTHR48069:SF3">
    <property type="entry name" value="DIHYDROFOLATE REDUCTASE"/>
    <property type="match status" value="1"/>
</dbReference>
<evidence type="ECO:0000256" key="1">
    <source>
        <dbReference type="ARBA" id="ARBA00004903"/>
    </source>
</evidence>
<dbReference type="PROSITE" id="PS00075">
    <property type="entry name" value="DHFR_1"/>
    <property type="match status" value="1"/>
</dbReference>
<comment type="function">
    <text evidence="7">Key enzyme in folate metabolism. Catalyzes an essential reaction for de novo glycine and purine synthesis, and for DNA precursor synthesis.</text>
</comment>
<dbReference type="GO" id="GO:0046654">
    <property type="term" value="P:tetrahydrofolate biosynthetic process"/>
    <property type="evidence" value="ECO:0007669"/>
    <property type="project" value="UniProtKB-UniPathway"/>
</dbReference>
<evidence type="ECO:0000256" key="7">
    <source>
        <dbReference type="PIRNR" id="PIRNR000194"/>
    </source>
</evidence>
<dbReference type="InterPro" id="IPR024072">
    <property type="entry name" value="DHFR-like_dom_sf"/>
</dbReference>
<comment type="catalytic activity">
    <reaction evidence="7">
        <text>(6S)-5,6,7,8-tetrahydrofolate + NADP(+) = 7,8-dihydrofolate + NADPH + H(+)</text>
        <dbReference type="Rhea" id="RHEA:15009"/>
        <dbReference type="ChEBI" id="CHEBI:15378"/>
        <dbReference type="ChEBI" id="CHEBI:57451"/>
        <dbReference type="ChEBI" id="CHEBI:57453"/>
        <dbReference type="ChEBI" id="CHEBI:57783"/>
        <dbReference type="ChEBI" id="CHEBI:58349"/>
        <dbReference type="EC" id="1.5.1.3"/>
    </reaction>
</comment>
<evidence type="ECO:0000256" key="6">
    <source>
        <dbReference type="ARBA" id="ARBA00023002"/>
    </source>
</evidence>
<dbReference type="AlphaFoldDB" id="A0A652YT70"/>
<dbReference type="EMBL" id="VNIQ01000002">
    <property type="protein sequence ID" value="TYQ06301.1"/>
    <property type="molecule type" value="Genomic_DNA"/>
</dbReference>
<dbReference type="SUPFAM" id="SSF53597">
    <property type="entry name" value="Dihydrofolate reductase-like"/>
    <property type="match status" value="1"/>
</dbReference>
<gene>
    <name evidence="9" type="ORF">FNL38_102435</name>
</gene>
<keyword evidence="5 7" id="KW-0521">NADP</keyword>
<dbReference type="Gene3D" id="3.40.430.10">
    <property type="entry name" value="Dihydrofolate Reductase, subunit A"/>
    <property type="match status" value="1"/>
</dbReference>
<evidence type="ECO:0000256" key="5">
    <source>
        <dbReference type="ARBA" id="ARBA00022857"/>
    </source>
</evidence>
<protein>
    <recommendedName>
        <fullName evidence="3 7">Dihydrofolate reductase</fullName>
        <ecNumber evidence="3 7">1.5.1.3</ecNumber>
    </recommendedName>
</protein>
<comment type="caution">
    <text evidence="9">The sequence shown here is derived from an EMBL/GenBank/DDBJ whole genome shotgun (WGS) entry which is preliminary data.</text>
</comment>
<comment type="similarity">
    <text evidence="2 7 8">Belongs to the dihydrofolate reductase family.</text>
</comment>
<keyword evidence="4 7" id="KW-0554">One-carbon metabolism</keyword>
<accession>A0A652YT70</accession>
<keyword evidence="6 7" id="KW-0560">Oxidoreductase</keyword>
<dbReference type="PROSITE" id="PS51330">
    <property type="entry name" value="DHFR_2"/>
    <property type="match status" value="1"/>
</dbReference>
<name>A0A652YT70_NOCGL</name>
<evidence type="ECO:0000256" key="2">
    <source>
        <dbReference type="ARBA" id="ARBA00009539"/>
    </source>
</evidence>
<dbReference type="PANTHER" id="PTHR48069">
    <property type="entry name" value="DIHYDROFOLATE REDUCTASE"/>
    <property type="match status" value="1"/>
</dbReference>
<dbReference type="GO" id="GO:0004146">
    <property type="term" value="F:dihydrofolate reductase activity"/>
    <property type="evidence" value="ECO:0007669"/>
    <property type="project" value="UniProtKB-EC"/>
</dbReference>